<evidence type="ECO:0000313" key="1">
    <source>
        <dbReference type="EMBL" id="ROO09683.1"/>
    </source>
</evidence>
<comment type="caution">
    <text evidence="1">The sequence shown here is derived from an EMBL/GenBank/DDBJ whole genome shotgun (WGS) entry which is preliminary data.</text>
</comment>
<protein>
    <submittedName>
        <fullName evidence="1">Uncharacterized protein</fullName>
    </submittedName>
</protein>
<dbReference type="RefSeq" id="WP_123593830.1">
    <property type="nucleotide sequence ID" value="NZ_MOBZ01000009.1"/>
</dbReference>
<name>A0A423P5Y4_PSEFL</name>
<accession>A0A423P5Y4</accession>
<dbReference type="AlphaFoldDB" id="A0A423P5Y4"/>
<dbReference type="Proteomes" id="UP000283619">
    <property type="component" value="Unassembled WGS sequence"/>
</dbReference>
<reference evidence="1 2" key="1">
    <citation type="submission" date="2016-10" db="EMBL/GenBank/DDBJ databases">
        <title>Comparative genome analysis of multiple Pseudomonas spp. focuses on biocontrol and plant growth promoting traits.</title>
        <authorList>
            <person name="Tao X.-Y."/>
            <person name="Taylor C.G."/>
        </authorList>
    </citation>
    <scope>NUCLEOTIDE SEQUENCE [LARGE SCALE GENOMIC DNA]</scope>
    <source>
        <strain evidence="1 2">36G2</strain>
    </source>
</reference>
<proteinExistence type="predicted"/>
<sequence>MAVIREGVVLGGEYSGWEIIVEDDRDGDTGGYYLYLKKSGSEGFDYWFESESALKAQLAELHVE</sequence>
<organism evidence="1 2">
    <name type="scientific">Pseudomonas fluorescens</name>
    <dbReference type="NCBI Taxonomy" id="294"/>
    <lineage>
        <taxon>Bacteria</taxon>
        <taxon>Pseudomonadati</taxon>
        <taxon>Pseudomonadota</taxon>
        <taxon>Gammaproteobacteria</taxon>
        <taxon>Pseudomonadales</taxon>
        <taxon>Pseudomonadaceae</taxon>
        <taxon>Pseudomonas</taxon>
    </lineage>
</organism>
<gene>
    <name evidence="1" type="ORF">BK673_12305</name>
</gene>
<dbReference type="EMBL" id="MOBZ01000009">
    <property type="protein sequence ID" value="ROO09683.1"/>
    <property type="molecule type" value="Genomic_DNA"/>
</dbReference>
<evidence type="ECO:0000313" key="2">
    <source>
        <dbReference type="Proteomes" id="UP000283619"/>
    </source>
</evidence>